<dbReference type="Proteomes" id="UP000011081">
    <property type="component" value="Unassembled WGS sequence"/>
</dbReference>
<sequence length="57" mass="6439">MFLFGSDKIFCSITLLCTTGKTKYRICSLIIPSTTSKLICSLFQICFYALPFLVSFL</sequence>
<evidence type="ECO:0000313" key="1">
    <source>
        <dbReference type="EMBL" id="ELA46082.2"/>
    </source>
</evidence>
<dbReference type="HOGENOM" id="CLU_2998211_0_0_1"/>
<dbReference type="VEuPathDB" id="MicrosporidiaDB:VCUG_02417"/>
<dbReference type="AlphaFoldDB" id="L2GRS7"/>
<dbReference type="InParanoid" id="L2GRS7"/>
<dbReference type="GeneID" id="19880279"/>
<dbReference type="EMBL" id="GL877465">
    <property type="protein sequence ID" value="ELA46082.2"/>
    <property type="molecule type" value="Genomic_DNA"/>
</dbReference>
<protein>
    <submittedName>
        <fullName evidence="1">Uncharacterized protein</fullName>
    </submittedName>
</protein>
<proteinExistence type="predicted"/>
<accession>L2GRS7</accession>
<evidence type="ECO:0000313" key="2">
    <source>
        <dbReference type="Proteomes" id="UP000011081"/>
    </source>
</evidence>
<dbReference type="RefSeq" id="XP_008075425.1">
    <property type="nucleotide sequence ID" value="XM_008077234.1"/>
</dbReference>
<gene>
    <name evidence="1" type="ORF">VCUG_02417</name>
</gene>
<keyword evidence="2" id="KW-1185">Reference proteome</keyword>
<organism evidence="1 2">
    <name type="scientific">Vavraia culicis (isolate floridensis)</name>
    <name type="common">Microsporidian parasite</name>
    <dbReference type="NCBI Taxonomy" id="948595"/>
    <lineage>
        <taxon>Eukaryota</taxon>
        <taxon>Fungi</taxon>
        <taxon>Fungi incertae sedis</taxon>
        <taxon>Microsporidia</taxon>
        <taxon>Pleistophoridae</taxon>
        <taxon>Vavraia</taxon>
    </lineage>
</organism>
<name>L2GRS7_VAVCU</name>
<reference evidence="2" key="1">
    <citation type="submission" date="2011-03" db="EMBL/GenBank/DDBJ databases">
        <title>The genome sequence of Vavraia culicis strain floridensis.</title>
        <authorList>
            <consortium name="The Broad Institute Genome Sequencing Platform"/>
            <person name="Cuomo C."/>
            <person name="Becnel J."/>
            <person name="Sanscrainte N."/>
            <person name="Young S.K."/>
            <person name="Zeng Q."/>
            <person name="Gargeya S."/>
            <person name="Fitzgerald M."/>
            <person name="Haas B."/>
            <person name="Abouelleil A."/>
            <person name="Alvarado L."/>
            <person name="Arachchi H.M."/>
            <person name="Berlin A."/>
            <person name="Chapman S.B."/>
            <person name="Gearin G."/>
            <person name="Goldberg J."/>
            <person name="Griggs A."/>
            <person name="Gujja S."/>
            <person name="Hansen M."/>
            <person name="Heiman D."/>
            <person name="Howarth C."/>
            <person name="Larimer J."/>
            <person name="Lui A."/>
            <person name="MacDonald P.J.P."/>
            <person name="McCowen C."/>
            <person name="Montmayeur A."/>
            <person name="Murphy C."/>
            <person name="Neiman D."/>
            <person name="Pearson M."/>
            <person name="Priest M."/>
            <person name="Roberts A."/>
            <person name="Saif S."/>
            <person name="Shea T."/>
            <person name="Sisk P."/>
            <person name="Stolte C."/>
            <person name="Sykes S."/>
            <person name="Wortman J."/>
            <person name="Nusbaum C."/>
            <person name="Birren B."/>
        </authorList>
    </citation>
    <scope>NUCLEOTIDE SEQUENCE [LARGE SCALE GENOMIC DNA]</scope>
    <source>
        <strain evidence="2">floridensis</strain>
    </source>
</reference>